<reference evidence="2" key="1">
    <citation type="journal article" date="2023" name="PLoS Negl. Trop. Dis.">
        <title>A genome sequence for Biomphalaria pfeifferi, the major vector snail for the human-infecting parasite Schistosoma mansoni.</title>
        <authorList>
            <person name="Bu L."/>
            <person name="Lu L."/>
            <person name="Laidemitt M.R."/>
            <person name="Zhang S.M."/>
            <person name="Mutuku M."/>
            <person name="Mkoji G."/>
            <person name="Steinauer M."/>
            <person name="Loker E.S."/>
        </authorList>
    </citation>
    <scope>NUCLEOTIDE SEQUENCE</scope>
    <source>
        <strain evidence="2">KasaAsao</strain>
    </source>
</reference>
<organism evidence="2 3">
    <name type="scientific">Biomphalaria pfeifferi</name>
    <name type="common">Bloodfluke planorb</name>
    <name type="synonym">Freshwater snail</name>
    <dbReference type="NCBI Taxonomy" id="112525"/>
    <lineage>
        <taxon>Eukaryota</taxon>
        <taxon>Metazoa</taxon>
        <taxon>Spiralia</taxon>
        <taxon>Lophotrochozoa</taxon>
        <taxon>Mollusca</taxon>
        <taxon>Gastropoda</taxon>
        <taxon>Heterobranchia</taxon>
        <taxon>Euthyneura</taxon>
        <taxon>Panpulmonata</taxon>
        <taxon>Hygrophila</taxon>
        <taxon>Lymnaeoidea</taxon>
        <taxon>Planorbidae</taxon>
        <taxon>Biomphalaria</taxon>
    </lineage>
</organism>
<dbReference type="Proteomes" id="UP001233172">
    <property type="component" value="Unassembled WGS sequence"/>
</dbReference>
<sequence length="117" mass="13336">MDAKARPNKILLIRHDYDSPKPASPILGKENTTEHYSNQRSAISTTTTEARENNHINKSASLENKVQKRKQVVWPRRMLEDRKIKSNNLTSDIEAVTDYSAQCLVFALTDFCAPVYT</sequence>
<protein>
    <submittedName>
        <fullName evidence="2">Zinc finger protein 99-like X3</fullName>
    </submittedName>
</protein>
<name>A0AAD8B6E7_BIOPF</name>
<evidence type="ECO:0000313" key="3">
    <source>
        <dbReference type="Proteomes" id="UP001233172"/>
    </source>
</evidence>
<comment type="caution">
    <text evidence="2">The sequence shown here is derived from an EMBL/GenBank/DDBJ whole genome shotgun (WGS) entry which is preliminary data.</text>
</comment>
<proteinExistence type="predicted"/>
<evidence type="ECO:0000313" key="2">
    <source>
        <dbReference type="EMBL" id="KAK0048880.1"/>
    </source>
</evidence>
<reference evidence="2" key="2">
    <citation type="submission" date="2023-04" db="EMBL/GenBank/DDBJ databases">
        <authorList>
            <person name="Bu L."/>
            <person name="Lu L."/>
            <person name="Laidemitt M.R."/>
            <person name="Zhang S.M."/>
            <person name="Mutuku M."/>
            <person name="Mkoji G."/>
            <person name="Steinauer M."/>
            <person name="Loker E.S."/>
        </authorList>
    </citation>
    <scope>NUCLEOTIDE SEQUENCE</scope>
    <source>
        <strain evidence="2">KasaAsao</strain>
        <tissue evidence="2">Whole Snail</tissue>
    </source>
</reference>
<keyword evidence="3" id="KW-1185">Reference proteome</keyword>
<accession>A0AAD8B6E7</accession>
<dbReference type="EMBL" id="JASAOG010000132">
    <property type="protein sequence ID" value="KAK0048880.1"/>
    <property type="molecule type" value="Genomic_DNA"/>
</dbReference>
<gene>
    <name evidence="2" type="ORF">Bpfe_021646</name>
</gene>
<dbReference type="AlphaFoldDB" id="A0AAD8B6E7"/>
<evidence type="ECO:0000256" key="1">
    <source>
        <dbReference type="SAM" id="MobiDB-lite"/>
    </source>
</evidence>
<feature type="region of interest" description="Disordered" evidence="1">
    <location>
        <begin position="1"/>
        <end position="49"/>
    </location>
</feature>
<feature type="compositionally biased region" description="Polar residues" evidence="1">
    <location>
        <begin position="34"/>
        <end position="48"/>
    </location>
</feature>